<comment type="caution">
    <text evidence="1">The sequence shown here is derived from an EMBL/GenBank/DDBJ whole genome shotgun (WGS) entry which is preliminary data.</text>
</comment>
<dbReference type="OrthoDB" id="3143151at2759"/>
<sequence length="106" mass="12023">MLCKQYVLANKWAADAEDTRDEIAEHVGAKNITAWTDAVVEAENTRHIDLSVMDIYGMSASYEDHLAVPAEDEPLNGEYQWIREAIEVQELQWHVLCQAKHALKNG</sequence>
<protein>
    <submittedName>
        <fullName evidence="1">Uncharacterized protein</fullName>
    </submittedName>
</protein>
<dbReference type="Proteomes" id="UP000807025">
    <property type="component" value="Unassembled WGS sequence"/>
</dbReference>
<organism evidence="1 2">
    <name type="scientific">Pleurotus eryngii</name>
    <name type="common">Boletus of the steppes</name>
    <dbReference type="NCBI Taxonomy" id="5323"/>
    <lineage>
        <taxon>Eukaryota</taxon>
        <taxon>Fungi</taxon>
        <taxon>Dikarya</taxon>
        <taxon>Basidiomycota</taxon>
        <taxon>Agaricomycotina</taxon>
        <taxon>Agaricomycetes</taxon>
        <taxon>Agaricomycetidae</taxon>
        <taxon>Agaricales</taxon>
        <taxon>Pleurotineae</taxon>
        <taxon>Pleurotaceae</taxon>
        <taxon>Pleurotus</taxon>
    </lineage>
</organism>
<name>A0A9P5ZKS0_PLEER</name>
<reference evidence="1" key="1">
    <citation type="submission" date="2020-11" db="EMBL/GenBank/DDBJ databases">
        <authorList>
            <consortium name="DOE Joint Genome Institute"/>
            <person name="Ahrendt S."/>
            <person name="Riley R."/>
            <person name="Andreopoulos W."/>
            <person name="Labutti K."/>
            <person name="Pangilinan J."/>
            <person name="Ruiz-Duenas F.J."/>
            <person name="Barrasa J.M."/>
            <person name="Sanchez-Garcia M."/>
            <person name="Camarero S."/>
            <person name="Miyauchi S."/>
            <person name="Serrano A."/>
            <person name="Linde D."/>
            <person name="Babiker R."/>
            <person name="Drula E."/>
            <person name="Ayuso-Fernandez I."/>
            <person name="Pacheco R."/>
            <person name="Padilla G."/>
            <person name="Ferreira P."/>
            <person name="Barriuso J."/>
            <person name="Kellner H."/>
            <person name="Castanera R."/>
            <person name="Alfaro M."/>
            <person name="Ramirez L."/>
            <person name="Pisabarro A.G."/>
            <person name="Kuo A."/>
            <person name="Tritt A."/>
            <person name="Lipzen A."/>
            <person name="He G."/>
            <person name="Yan M."/>
            <person name="Ng V."/>
            <person name="Cullen D."/>
            <person name="Martin F."/>
            <person name="Rosso M.-N."/>
            <person name="Henrissat B."/>
            <person name="Hibbett D."/>
            <person name="Martinez A.T."/>
            <person name="Grigoriev I.V."/>
        </authorList>
    </citation>
    <scope>NUCLEOTIDE SEQUENCE</scope>
    <source>
        <strain evidence="1">ATCC 90797</strain>
    </source>
</reference>
<evidence type="ECO:0000313" key="2">
    <source>
        <dbReference type="Proteomes" id="UP000807025"/>
    </source>
</evidence>
<evidence type="ECO:0000313" key="1">
    <source>
        <dbReference type="EMBL" id="KAF9489080.1"/>
    </source>
</evidence>
<accession>A0A9P5ZKS0</accession>
<proteinExistence type="predicted"/>
<gene>
    <name evidence="1" type="ORF">BDN71DRAFT_1512483</name>
</gene>
<keyword evidence="2" id="KW-1185">Reference proteome</keyword>
<dbReference type="AlphaFoldDB" id="A0A9P5ZKS0"/>
<dbReference type="EMBL" id="MU154684">
    <property type="protein sequence ID" value="KAF9489080.1"/>
    <property type="molecule type" value="Genomic_DNA"/>
</dbReference>